<name>A0A953LWR2_9BACT</name>
<dbReference type="Pfam" id="PF05838">
    <property type="entry name" value="Glyco_hydro_108"/>
    <property type="match status" value="1"/>
</dbReference>
<accession>A0A953LWR2</accession>
<comment type="caution">
    <text evidence="3">The sequence shown here is derived from an EMBL/GenBank/DDBJ whole genome shotgun (WGS) entry which is preliminary data.</text>
</comment>
<organism evidence="3 4">
    <name type="scientific">Candidatus Nitrobium versatile</name>
    <dbReference type="NCBI Taxonomy" id="2884831"/>
    <lineage>
        <taxon>Bacteria</taxon>
        <taxon>Pseudomonadati</taxon>
        <taxon>Nitrospirota</taxon>
        <taxon>Nitrospiria</taxon>
        <taxon>Nitrospirales</taxon>
        <taxon>Nitrospiraceae</taxon>
        <taxon>Candidatus Nitrobium</taxon>
    </lineage>
</organism>
<dbReference type="Proteomes" id="UP000705867">
    <property type="component" value="Unassembled WGS sequence"/>
</dbReference>
<dbReference type="InterPro" id="IPR023346">
    <property type="entry name" value="Lysozyme-like_dom_sf"/>
</dbReference>
<sequence length="234" mass="25290">MRPGREASGKSRTSPGGSLFEQLLTASSGKVQGEGNGFVRGLLSAPFPVPPHPSAEGGEDTRFRESLAVVLKHEGSAYVRRDGGRESSRFGILQSTAREYGYRGEVRHLTRAEAESIYRKIWDKSGAASLPPPLSMVHFDTYVNSPAAARKLLDRSGGDVNAYLGLRAQRYRRLAELRPQRYARYLKGWMNRIASLRDLASGRIPGHPSSGQAPPKGIASAGSTPEGTLGENTA</sequence>
<dbReference type="InterPro" id="IPR008565">
    <property type="entry name" value="TtsA-like_GH18_dom"/>
</dbReference>
<evidence type="ECO:0000256" key="1">
    <source>
        <dbReference type="SAM" id="MobiDB-lite"/>
    </source>
</evidence>
<dbReference type="AlphaFoldDB" id="A0A953LWR2"/>
<reference evidence="3" key="2">
    <citation type="submission" date="2021-08" db="EMBL/GenBank/DDBJ databases">
        <authorList>
            <person name="Dalcin Martins P."/>
        </authorList>
    </citation>
    <scope>NUCLEOTIDE SEQUENCE</scope>
    <source>
        <strain evidence="3">MAG_39</strain>
    </source>
</reference>
<reference evidence="3" key="1">
    <citation type="journal article" date="2021" name="bioRxiv">
        <title>Unraveling nitrogen, sulfur and carbon metabolic pathways and microbial community transcriptional responses to substrate deprivation and toxicity stresses in a bioreactor mimicking anoxic brackish coastal sediment conditions.</title>
        <authorList>
            <person name="Martins P.D."/>
            <person name="Echeveste M.J."/>
            <person name="Arshad A."/>
            <person name="Kurth J."/>
            <person name="Ouboter H."/>
            <person name="Jetten M.S.M."/>
            <person name="Welte C.U."/>
        </authorList>
    </citation>
    <scope>NUCLEOTIDE SEQUENCE</scope>
    <source>
        <strain evidence="3">MAG_39</strain>
    </source>
</reference>
<feature type="region of interest" description="Disordered" evidence="1">
    <location>
        <begin position="201"/>
        <end position="234"/>
    </location>
</feature>
<evidence type="ECO:0000313" key="3">
    <source>
        <dbReference type="EMBL" id="MBZ0156196.1"/>
    </source>
</evidence>
<dbReference type="SUPFAM" id="SSF53955">
    <property type="entry name" value="Lysozyme-like"/>
    <property type="match status" value="1"/>
</dbReference>
<gene>
    <name evidence="3" type="ORF">K8I29_08315</name>
</gene>
<dbReference type="EMBL" id="JAIOIV010000070">
    <property type="protein sequence ID" value="MBZ0156196.1"/>
    <property type="molecule type" value="Genomic_DNA"/>
</dbReference>
<dbReference type="Gene3D" id="1.20.141.10">
    <property type="entry name" value="Chitosanase, subunit A, domain 1"/>
    <property type="match status" value="1"/>
</dbReference>
<feature type="compositionally biased region" description="Polar residues" evidence="1">
    <location>
        <begin position="221"/>
        <end position="234"/>
    </location>
</feature>
<evidence type="ECO:0000259" key="2">
    <source>
        <dbReference type="Pfam" id="PF05838"/>
    </source>
</evidence>
<feature type="domain" description="TtsA-like Glycoside hydrolase family 108" evidence="2">
    <location>
        <begin position="68"/>
        <end position="145"/>
    </location>
</feature>
<proteinExistence type="predicted"/>
<evidence type="ECO:0000313" key="4">
    <source>
        <dbReference type="Proteomes" id="UP000705867"/>
    </source>
</evidence>
<protein>
    <recommendedName>
        <fullName evidence="2">TtsA-like Glycoside hydrolase family 108 domain-containing protein</fullName>
    </recommendedName>
</protein>